<evidence type="ECO:0000256" key="1">
    <source>
        <dbReference type="ARBA" id="ARBA00006475"/>
    </source>
</evidence>
<gene>
    <name evidence="3" type="ORF">PILCRDRAFT_67410</name>
</gene>
<dbReference type="SUPFAM" id="SSF47616">
    <property type="entry name" value="GST C-terminal domain-like"/>
    <property type="match status" value="1"/>
</dbReference>
<organism evidence="3 4">
    <name type="scientific">Piloderma croceum (strain F 1598)</name>
    <dbReference type="NCBI Taxonomy" id="765440"/>
    <lineage>
        <taxon>Eukaryota</taxon>
        <taxon>Fungi</taxon>
        <taxon>Dikarya</taxon>
        <taxon>Basidiomycota</taxon>
        <taxon>Agaricomycotina</taxon>
        <taxon>Agaricomycetes</taxon>
        <taxon>Agaricomycetidae</taxon>
        <taxon>Atheliales</taxon>
        <taxon>Atheliaceae</taxon>
        <taxon>Piloderma</taxon>
    </lineage>
</organism>
<dbReference type="OrthoDB" id="5809458at2759"/>
<name>A0A0C3FZ44_PILCF</name>
<dbReference type="SFLD" id="SFLDG01180">
    <property type="entry name" value="SUF1"/>
    <property type="match status" value="1"/>
</dbReference>
<dbReference type="HOGENOM" id="CLU_044137_1_2_1"/>
<dbReference type="InterPro" id="IPR012336">
    <property type="entry name" value="Thioredoxin-like_fold"/>
</dbReference>
<dbReference type="AlphaFoldDB" id="A0A0C3FZ44"/>
<dbReference type="EMBL" id="KN832986">
    <property type="protein sequence ID" value="KIM84994.1"/>
    <property type="molecule type" value="Genomic_DNA"/>
</dbReference>
<dbReference type="Pfam" id="PF17172">
    <property type="entry name" value="GST_N_4"/>
    <property type="match status" value="1"/>
</dbReference>
<dbReference type="PANTHER" id="PTHR12289:SF41">
    <property type="entry name" value="FAILED AXON CONNECTIONS-RELATED"/>
    <property type="match status" value="1"/>
</dbReference>
<reference evidence="4" key="2">
    <citation type="submission" date="2015-01" db="EMBL/GenBank/DDBJ databases">
        <title>Evolutionary Origins and Diversification of the Mycorrhizal Mutualists.</title>
        <authorList>
            <consortium name="DOE Joint Genome Institute"/>
            <consortium name="Mycorrhizal Genomics Consortium"/>
            <person name="Kohler A."/>
            <person name="Kuo A."/>
            <person name="Nagy L.G."/>
            <person name="Floudas D."/>
            <person name="Copeland A."/>
            <person name="Barry K.W."/>
            <person name="Cichocki N."/>
            <person name="Veneault-Fourrey C."/>
            <person name="LaButti K."/>
            <person name="Lindquist E.A."/>
            <person name="Lipzen A."/>
            <person name="Lundell T."/>
            <person name="Morin E."/>
            <person name="Murat C."/>
            <person name="Riley R."/>
            <person name="Ohm R."/>
            <person name="Sun H."/>
            <person name="Tunlid A."/>
            <person name="Henrissat B."/>
            <person name="Grigoriev I.V."/>
            <person name="Hibbett D.S."/>
            <person name="Martin F."/>
        </authorList>
    </citation>
    <scope>NUCLEOTIDE SEQUENCE [LARGE SCALE GENOMIC DNA]</scope>
    <source>
        <strain evidence="4">F 1598</strain>
    </source>
</reference>
<reference evidence="3 4" key="1">
    <citation type="submission" date="2014-04" db="EMBL/GenBank/DDBJ databases">
        <authorList>
            <consortium name="DOE Joint Genome Institute"/>
            <person name="Kuo A."/>
            <person name="Tarkka M."/>
            <person name="Buscot F."/>
            <person name="Kohler A."/>
            <person name="Nagy L.G."/>
            <person name="Floudas D."/>
            <person name="Copeland A."/>
            <person name="Barry K.W."/>
            <person name="Cichocki N."/>
            <person name="Veneault-Fourrey C."/>
            <person name="LaButti K."/>
            <person name="Lindquist E.A."/>
            <person name="Lipzen A."/>
            <person name="Lundell T."/>
            <person name="Morin E."/>
            <person name="Murat C."/>
            <person name="Sun H."/>
            <person name="Tunlid A."/>
            <person name="Henrissat B."/>
            <person name="Grigoriev I.V."/>
            <person name="Hibbett D.S."/>
            <person name="Martin F."/>
            <person name="Nordberg H.P."/>
            <person name="Cantor M.N."/>
            <person name="Hua S.X."/>
        </authorList>
    </citation>
    <scope>NUCLEOTIDE SEQUENCE [LARGE SCALE GENOMIC DNA]</scope>
    <source>
        <strain evidence="3 4">F 1598</strain>
    </source>
</reference>
<dbReference type="InterPro" id="IPR040079">
    <property type="entry name" value="Glutathione_S-Trfase"/>
</dbReference>
<protein>
    <recommendedName>
        <fullName evidence="2">GST C-terminal domain-containing protein</fullName>
    </recommendedName>
</protein>
<dbReference type="InterPro" id="IPR010987">
    <property type="entry name" value="Glutathione-S-Trfase_C-like"/>
</dbReference>
<dbReference type="SFLD" id="SFLDG01200">
    <property type="entry name" value="SUF1.1"/>
    <property type="match status" value="1"/>
</dbReference>
<dbReference type="SFLD" id="SFLDS00019">
    <property type="entry name" value="Glutathione_Transferase_(cytos"/>
    <property type="match status" value="1"/>
</dbReference>
<dbReference type="Proteomes" id="UP000054166">
    <property type="component" value="Unassembled WGS sequence"/>
</dbReference>
<dbReference type="InParanoid" id="A0A0C3FZ44"/>
<dbReference type="PROSITE" id="PS50405">
    <property type="entry name" value="GST_CTER"/>
    <property type="match status" value="1"/>
</dbReference>
<accession>A0A0C3FZ44</accession>
<proteinExistence type="inferred from homology"/>
<sequence>MSTVKPTVILFGFPNYPNAPSGACYCQKVEAFLRFTSTPYELCATSPGKAPRGKLPYAEIYHPTSTDPTPDIVPDSHFIIRHLISQGISDDPDLSAGLTAVQKAESRAWQAYIEEVMYPTVVYERWCIDKNYVTLVSEAFGKIPSLLRPVIAWFIRRNIRSGLWGKGIGRHSVAEVETLQKEAVEALEARLEGRVYFHGDEKPSGIDLILVAFLQSSLVTEWDPHWIGLFLKSPNLVAFAKRLSKSLFPEYEVMLGKLEDAEARLGTK</sequence>
<comment type="similarity">
    <text evidence="1">Belongs to the FAX family.</text>
</comment>
<evidence type="ECO:0000313" key="3">
    <source>
        <dbReference type="EMBL" id="KIM84994.1"/>
    </source>
</evidence>
<dbReference type="InterPro" id="IPR026928">
    <property type="entry name" value="FAX/IsoI-like"/>
</dbReference>
<keyword evidence="4" id="KW-1185">Reference proteome</keyword>
<dbReference type="InterPro" id="IPR036282">
    <property type="entry name" value="Glutathione-S-Trfase_C_sf"/>
</dbReference>
<dbReference type="PANTHER" id="PTHR12289">
    <property type="entry name" value="METAXIN RELATED"/>
    <property type="match status" value="1"/>
</dbReference>
<evidence type="ECO:0000313" key="4">
    <source>
        <dbReference type="Proteomes" id="UP000054166"/>
    </source>
</evidence>
<evidence type="ECO:0000259" key="2">
    <source>
        <dbReference type="PROSITE" id="PS50405"/>
    </source>
</evidence>
<dbReference type="InterPro" id="IPR050931">
    <property type="entry name" value="Mito_Protein_Transport_Metaxin"/>
</dbReference>
<dbReference type="GO" id="GO:0005737">
    <property type="term" value="C:cytoplasm"/>
    <property type="evidence" value="ECO:0007669"/>
    <property type="project" value="TreeGrafter"/>
</dbReference>
<feature type="domain" description="GST C-terminal" evidence="2">
    <location>
        <begin position="99"/>
        <end position="268"/>
    </location>
</feature>